<dbReference type="Proteomes" id="UP000183203">
    <property type="component" value="Unassembled WGS sequence"/>
</dbReference>
<dbReference type="NCBIfam" id="NF004114">
    <property type="entry name" value="PRK05605.1"/>
    <property type="match status" value="1"/>
</dbReference>
<dbReference type="InterPro" id="IPR050237">
    <property type="entry name" value="ATP-dep_AMP-bd_enzyme"/>
</dbReference>
<dbReference type="Gene3D" id="3.40.50.12780">
    <property type="entry name" value="N-terminal domain of ligase-like"/>
    <property type="match status" value="1"/>
</dbReference>
<feature type="domain" description="AMP-dependent synthetase/ligase" evidence="2">
    <location>
        <begin position="36"/>
        <end position="426"/>
    </location>
</feature>
<dbReference type="PROSITE" id="PS00455">
    <property type="entry name" value="AMP_BINDING"/>
    <property type="match status" value="1"/>
</dbReference>
<reference evidence="4 5" key="1">
    <citation type="submission" date="2016-09" db="EMBL/GenBank/DDBJ databases">
        <authorList>
            <person name="Capua I."/>
            <person name="De Benedictis P."/>
            <person name="Joannis T."/>
            <person name="Lombin L.H."/>
            <person name="Cattoli G."/>
        </authorList>
    </citation>
    <scope>NUCLEOTIDE SEQUENCE [LARGE SCALE GENOMIC DNA]</scope>
    <source>
        <strain evidence="4 5">NIO-1002</strain>
    </source>
</reference>
<evidence type="ECO:0000259" key="3">
    <source>
        <dbReference type="Pfam" id="PF13193"/>
    </source>
</evidence>
<dbReference type="InterPro" id="IPR020845">
    <property type="entry name" value="AMP-binding_CS"/>
</dbReference>
<dbReference type="InterPro" id="IPR000873">
    <property type="entry name" value="AMP-dep_synth/lig_dom"/>
</dbReference>
<organism evidence="4 5">
    <name type="scientific">Microbacterium enclense</name>
    <dbReference type="NCBI Taxonomy" id="993073"/>
    <lineage>
        <taxon>Bacteria</taxon>
        <taxon>Bacillati</taxon>
        <taxon>Actinomycetota</taxon>
        <taxon>Actinomycetes</taxon>
        <taxon>Micrococcales</taxon>
        <taxon>Microbacteriaceae</taxon>
        <taxon>Microbacterium</taxon>
    </lineage>
</organism>
<sequence>MPDSPYASRPWSTSYAEGVPLEIEDPSQTLPEMLAASVATYGKKVALEFFGASTTYVELGDQVARAAEGLRRLGVRAGDRVALVLPNCPQHVVAFYAALRLGAIVIEHNPLYTARELRHQFEDHGARFAVVWDKLADTVADFPSDLALEHIVSVDITEAFPLGKRLALRLPVAKARQARAQLTAAPTSKRPSRWKALSTHGRLSKKHSGPRLDDIALLQYTSGTTGTPKGAILTHANLRANAMQGRAWVPGLHDGEETFYGVLPLFHAYGLTLCLTFAMSIGAKLVLFPKYDLDLVVTAAKKSPPTFLPAVPPIYDQLARAAARGTIDLTTVRFAISGAMSLPVATVDRWEQATGGLLVEGYGMTESSPVALGNPIGPSRRPGTVGVPFPSTEIRVVDPENPSVDRALGEAGELLLRGPQVFQGYWQRPADTADTLLPGGWLRTGDIATVSSDGFVTIVDRLKEIIITGGFNVAPSEVEDVLVSHPDIDAAAVVALPKPRGGEDVAAAIVVRDGVEIEPEAVRDFCKTRLAAYKVPRRIVVVDELPRSLIGKVLRREVRERLMS</sequence>
<dbReference type="InterPro" id="IPR025110">
    <property type="entry name" value="AMP-bd_C"/>
</dbReference>
<feature type="domain" description="AMP-binding enzyme C-terminal" evidence="3">
    <location>
        <begin position="477"/>
        <end position="552"/>
    </location>
</feature>
<feature type="region of interest" description="Disordered" evidence="1">
    <location>
        <begin position="181"/>
        <end position="208"/>
    </location>
</feature>
<proteinExistence type="predicted"/>
<dbReference type="PANTHER" id="PTHR43767:SF12">
    <property type="entry name" value="AMP-DEPENDENT SYNTHETASE AND LIGASE"/>
    <property type="match status" value="1"/>
</dbReference>
<dbReference type="GO" id="GO:0016877">
    <property type="term" value="F:ligase activity, forming carbon-sulfur bonds"/>
    <property type="evidence" value="ECO:0007669"/>
    <property type="project" value="UniProtKB-ARBA"/>
</dbReference>
<evidence type="ECO:0000313" key="4">
    <source>
        <dbReference type="EMBL" id="SDB96282.1"/>
    </source>
</evidence>
<dbReference type="InterPro" id="IPR045851">
    <property type="entry name" value="AMP-bd_C_sf"/>
</dbReference>
<dbReference type="Gene3D" id="3.30.300.30">
    <property type="match status" value="1"/>
</dbReference>
<dbReference type="Pfam" id="PF13193">
    <property type="entry name" value="AMP-binding_C"/>
    <property type="match status" value="1"/>
</dbReference>
<protein>
    <submittedName>
        <fullName evidence="4">Long-chain acyl-CoA synthetase</fullName>
    </submittedName>
</protein>
<dbReference type="EMBL" id="FMYG01000002">
    <property type="protein sequence ID" value="SDB96282.1"/>
    <property type="molecule type" value="Genomic_DNA"/>
</dbReference>
<evidence type="ECO:0000259" key="2">
    <source>
        <dbReference type="Pfam" id="PF00501"/>
    </source>
</evidence>
<dbReference type="RefSeq" id="WP_058231590.1">
    <property type="nucleotide sequence ID" value="NZ_FMYG01000002.1"/>
</dbReference>
<accession>A0A1G6HPX0</accession>
<dbReference type="CDD" id="cd05936">
    <property type="entry name" value="FC-FACS_FadD_like"/>
    <property type="match status" value="1"/>
</dbReference>
<dbReference type="SUPFAM" id="SSF56801">
    <property type="entry name" value="Acetyl-CoA synthetase-like"/>
    <property type="match status" value="1"/>
</dbReference>
<evidence type="ECO:0000313" key="5">
    <source>
        <dbReference type="Proteomes" id="UP000183203"/>
    </source>
</evidence>
<dbReference type="PANTHER" id="PTHR43767">
    <property type="entry name" value="LONG-CHAIN-FATTY-ACID--COA LIGASE"/>
    <property type="match status" value="1"/>
</dbReference>
<dbReference type="STRING" id="993073.AS029_05660"/>
<name>A0A1G6HPX0_9MICO</name>
<dbReference type="InterPro" id="IPR042099">
    <property type="entry name" value="ANL_N_sf"/>
</dbReference>
<gene>
    <name evidence="4" type="ORF">SAMN05216418_1388</name>
</gene>
<dbReference type="OrthoDB" id="9803968at2"/>
<dbReference type="AlphaFoldDB" id="A0A1G6HPX0"/>
<dbReference type="Pfam" id="PF00501">
    <property type="entry name" value="AMP-binding"/>
    <property type="match status" value="1"/>
</dbReference>
<evidence type="ECO:0000256" key="1">
    <source>
        <dbReference type="SAM" id="MobiDB-lite"/>
    </source>
</evidence>